<dbReference type="Pfam" id="PF02622">
    <property type="entry name" value="DUF179"/>
    <property type="match status" value="1"/>
</dbReference>
<keyword evidence="3" id="KW-1185">Reference proteome</keyword>
<proteinExistence type="predicted"/>
<dbReference type="HOGENOM" id="CLU_1417556_0_0_1"/>
<dbReference type="InterPro" id="IPR003774">
    <property type="entry name" value="AlgH-like"/>
</dbReference>
<dbReference type="SUPFAM" id="SSF143456">
    <property type="entry name" value="VC0467-like"/>
    <property type="match status" value="1"/>
</dbReference>
<dbReference type="EnsemblProtists" id="EOD06552">
    <property type="protein sequence ID" value="EOD06552"/>
    <property type="gene ID" value="EMIHUDRAFT_219047"/>
</dbReference>
<dbReference type="GeneID" id="17252698"/>
<feature type="signal peptide" evidence="1">
    <location>
        <begin position="1"/>
        <end position="16"/>
    </location>
</feature>
<dbReference type="RefSeq" id="XP_005758981.1">
    <property type="nucleotide sequence ID" value="XM_005758924.1"/>
</dbReference>
<organism evidence="2 3">
    <name type="scientific">Emiliania huxleyi (strain CCMP1516)</name>
    <dbReference type="NCBI Taxonomy" id="280463"/>
    <lineage>
        <taxon>Eukaryota</taxon>
        <taxon>Haptista</taxon>
        <taxon>Haptophyta</taxon>
        <taxon>Prymnesiophyceae</taxon>
        <taxon>Isochrysidales</taxon>
        <taxon>Noelaerhabdaceae</taxon>
        <taxon>Emiliania</taxon>
    </lineage>
</organism>
<accession>A0A0D3I5L7</accession>
<reference evidence="2" key="2">
    <citation type="submission" date="2024-10" db="UniProtKB">
        <authorList>
            <consortium name="EnsemblProtists"/>
        </authorList>
    </citation>
    <scope>IDENTIFICATION</scope>
</reference>
<dbReference type="PaxDb" id="2903-EOD06552"/>
<evidence type="ECO:0000313" key="3">
    <source>
        <dbReference type="Proteomes" id="UP000013827"/>
    </source>
</evidence>
<evidence type="ECO:0000256" key="1">
    <source>
        <dbReference type="SAM" id="SignalP"/>
    </source>
</evidence>
<name>A0A0D3I5L7_EMIH1</name>
<reference evidence="3" key="1">
    <citation type="journal article" date="2013" name="Nature">
        <title>Pan genome of the phytoplankton Emiliania underpins its global distribution.</title>
        <authorList>
            <person name="Read B.A."/>
            <person name="Kegel J."/>
            <person name="Klute M.J."/>
            <person name="Kuo A."/>
            <person name="Lefebvre S.C."/>
            <person name="Maumus F."/>
            <person name="Mayer C."/>
            <person name="Miller J."/>
            <person name="Monier A."/>
            <person name="Salamov A."/>
            <person name="Young J."/>
            <person name="Aguilar M."/>
            <person name="Claverie J.M."/>
            <person name="Frickenhaus S."/>
            <person name="Gonzalez K."/>
            <person name="Herman E.K."/>
            <person name="Lin Y.C."/>
            <person name="Napier J."/>
            <person name="Ogata H."/>
            <person name="Sarno A.F."/>
            <person name="Shmutz J."/>
            <person name="Schroeder D."/>
            <person name="de Vargas C."/>
            <person name="Verret F."/>
            <person name="von Dassow P."/>
            <person name="Valentin K."/>
            <person name="Van de Peer Y."/>
            <person name="Wheeler G."/>
            <person name="Dacks J.B."/>
            <person name="Delwiche C.F."/>
            <person name="Dyhrman S.T."/>
            <person name="Glockner G."/>
            <person name="John U."/>
            <person name="Richards T."/>
            <person name="Worden A.Z."/>
            <person name="Zhang X."/>
            <person name="Grigoriev I.V."/>
            <person name="Allen A.E."/>
            <person name="Bidle K."/>
            <person name="Borodovsky M."/>
            <person name="Bowler C."/>
            <person name="Brownlee C."/>
            <person name="Cock J.M."/>
            <person name="Elias M."/>
            <person name="Gladyshev V.N."/>
            <person name="Groth M."/>
            <person name="Guda C."/>
            <person name="Hadaegh A."/>
            <person name="Iglesias-Rodriguez M.D."/>
            <person name="Jenkins J."/>
            <person name="Jones B.M."/>
            <person name="Lawson T."/>
            <person name="Leese F."/>
            <person name="Lindquist E."/>
            <person name="Lobanov A."/>
            <person name="Lomsadze A."/>
            <person name="Malik S.B."/>
            <person name="Marsh M.E."/>
            <person name="Mackinder L."/>
            <person name="Mock T."/>
            <person name="Mueller-Roeber B."/>
            <person name="Pagarete A."/>
            <person name="Parker M."/>
            <person name="Probert I."/>
            <person name="Quesneville H."/>
            <person name="Raines C."/>
            <person name="Rensing S.A."/>
            <person name="Riano-Pachon D.M."/>
            <person name="Richier S."/>
            <person name="Rokitta S."/>
            <person name="Shiraiwa Y."/>
            <person name="Soanes D.M."/>
            <person name="van der Giezen M."/>
            <person name="Wahlund T.M."/>
            <person name="Williams B."/>
            <person name="Wilson W."/>
            <person name="Wolfe G."/>
            <person name="Wurch L.L."/>
        </authorList>
    </citation>
    <scope>NUCLEOTIDE SEQUENCE</scope>
</reference>
<sequence>MHAILFLGAILVLAWDERLTEQLLGEQNRRAAEAAAAADELNWTEVGVGVGADGSPYLQQISRGQASRHIRAGLLLVATDEVRGEIFEKSVVLVVRHDENGTLGLVLNKPAPLPRGFSSREEAPRALLESAFGVRPRNPHSTRRLGGGLYLHSGMPAEGSHEACRQCRDPPAPRPFCALSRTWRLSRTAGLL</sequence>
<dbReference type="Gene3D" id="3.40.1740.10">
    <property type="entry name" value="VC0467-like"/>
    <property type="match status" value="1"/>
</dbReference>
<feature type="chain" id="PRO_5044249615" description="Nudix hydrolase domain-containing protein" evidence="1">
    <location>
        <begin position="17"/>
        <end position="192"/>
    </location>
</feature>
<evidence type="ECO:0008006" key="4">
    <source>
        <dbReference type="Google" id="ProtNLM"/>
    </source>
</evidence>
<protein>
    <recommendedName>
        <fullName evidence="4">Nudix hydrolase domain-containing protein</fullName>
    </recommendedName>
</protein>
<dbReference type="KEGG" id="ehx:EMIHUDRAFT_219047"/>
<keyword evidence="1" id="KW-0732">Signal</keyword>
<evidence type="ECO:0000313" key="2">
    <source>
        <dbReference type="EnsemblProtists" id="EOD06552"/>
    </source>
</evidence>
<dbReference type="Proteomes" id="UP000013827">
    <property type="component" value="Unassembled WGS sequence"/>
</dbReference>
<dbReference type="AlphaFoldDB" id="A0A0D3I5L7"/>